<feature type="transmembrane region" description="Helical" evidence="1">
    <location>
        <begin position="73"/>
        <end position="92"/>
    </location>
</feature>
<protein>
    <submittedName>
        <fullName evidence="2">Uncharacterized protein</fullName>
    </submittedName>
</protein>
<dbReference type="AlphaFoldDB" id="A0A653E427"/>
<proteinExistence type="predicted"/>
<keyword evidence="1" id="KW-0812">Transmembrane</keyword>
<gene>
    <name evidence="2" type="ORF">PMYSY11_2422</name>
</gene>
<feature type="transmembrane region" description="Helical" evidence="1">
    <location>
        <begin position="20"/>
        <end position="38"/>
    </location>
</feature>
<dbReference type="RefSeq" id="WP_150548371.1">
    <property type="nucleotide sequence ID" value="NZ_LR215729.2"/>
</dbReference>
<sequence length="95" mass="10478">MSLQAFWSLVYSYPSQSLNGLALFFAAAGGWLLVATRYRQQRALARLLVQSECVEGKVTAGFADTPTQRVNRFFYCFGFASLALALAVSWASTQL</sequence>
<accession>A0A653E427</accession>
<keyword evidence="1" id="KW-1133">Transmembrane helix</keyword>
<evidence type="ECO:0000256" key="1">
    <source>
        <dbReference type="SAM" id="Phobius"/>
    </source>
</evidence>
<name>A0A653E427_9PSED</name>
<organism evidence="2">
    <name type="scientific">Pseudomonas marincola</name>
    <dbReference type="NCBI Taxonomy" id="437900"/>
    <lineage>
        <taxon>Bacteria</taxon>
        <taxon>Pseudomonadati</taxon>
        <taxon>Pseudomonadota</taxon>
        <taxon>Gammaproteobacteria</taxon>
        <taxon>Pseudomonadales</taxon>
        <taxon>Pseudomonadaceae</taxon>
        <taxon>Pseudomonas</taxon>
    </lineage>
</organism>
<reference evidence="2" key="1">
    <citation type="submission" date="2019-02" db="EMBL/GenBank/DDBJ databases">
        <authorList>
            <consortium name="Genoscope - CEA"/>
            <person name="William W."/>
        </authorList>
    </citation>
    <scope>NUCLEOTIDE SEQUENCE [LARGE SCALE GENOMIC DNA]</scope>
    <source>
        <strain evidence="2">YSy11</strain>
    </source>
</reference>
<keyword evidence="1" id="KW-0472">Membrane</keyword>
<evidence type="ECO:0000313" key="2">
    <source>
        <dbReference type="EMBL" id="VEV97467.1"/>
    </source>
</evidence>
<dbReference type="EMBL" id="LR215729">
    <property type="protein sequence ID" value="VEV97467.1"/>
    <property type="molecule type" value="Genomic_DNA"/>
</dbReference>